<feature type="region of interest" description="Disordered" evidence="1">
    <location>
        <begin position="121"/>
        <end position="140"/>
    </location>
</feature>
<dbReference type="RefSeq" id="WP_379567904.1">
    <property type="nucleotide sequence ID" value="NZ_JBHUFV010000003.1"/>
</dbReference>
<gene>
    <name evidence="2" type="ORF">ACFSKW_00510</name>
</gene>
<protein>
    <submittedName>
        <fullName evidence="2">SgcJ/EcaC family oxidoreductase</fullName>
    </submittedName>
</protein>
<dbReference type="NCBIfam" id="TIGR02246">
    <property type="entry name" value="SgcJ/EcaC family oxidoreductase"/>
    <property type="match status" value="1"/>
</dbReference>
<name>A0ABW4SKS8_9ACTN</name>
<dbReference type="EMBL" id="JBHUFV010000003">
    <property type="protein sequence ID" value="MFD1929948.1"/>
    <property type="molecule type" value="Genomic_DNA"/>
</dbReference>
<dbReference type="Proteomes" id="UP001597368">
    <property type="component" value="Unassembled WGS sequence"/>
</dbReference>
<comment type="caution">
    <text evidence="2">The sequence shown here is derived from an EMBL/GenBank/DDBJ whole genome shotgun (WGS) entry which is preliminary data.</text>
</comment>
<accession>A0ABW4SKS8</accession>
<feature type="compositionally biased region" description="Low complexity" evidence="1">
    <location>
        <begin position="126"/>
        <end position="140"/>
    </location>
</feature>
<reference evidence="3" key="1">
    <citation type="journal article" date="2019" name="Int. J. Syst. Evol. Microbiol.">
        <title>The Global Catalogue of Microorganisms (GCM) 10K type strain sequencing project: providing services to taxonomists for standard genome sequencing and annotation.</title>
        <authorList>
            <consortium name="The Broad Institute Genomics Platform"/>
            <consortium name="The Broad Institute Genome Sequencing Center for Infectious Disease"/>
            <person name="Wu L."/>
            <person name="Ma J."/>
        </authorList>
    </citation>
    <scope>NUCLEOTIDE SEQUENCE [LARGE SCALE GENOMIC DNA]</scope>
    <source>
        <strain evidence="3">ICMP 6774ER</strain>
    </source>
</reference>
<dbReference type="Gene3D" id="3.10.450.50">
    <property type="match status" value="1"/>
</dbReference>
<dbReference type="InterPro" id="IPR032710">
    <property type="entry name" value="NTF2-like_dom_sf"/>
</dbReference>
<proteinExistence type="predicted"/>
<organism evidence="2 3">
    <name type="scientific">Nonomuraea mangrovi</name>
    <dbReference type="NCBI Taxonomy" id="2316207"/>
    <lineage>
        <taxon>Bacteria</taxon>
        <taxon>Bacillati</taxon>
        <taxon>Actinomycetota</taxon>
        <taxon>Actinomycetes</taxon>
        <taxon>Streptosporangiales</taxon>
        <taxon>Streptosporangiaceae</taxon>
        <taxon>Nonomuraea</taxon>
    </lineage>
</organism>
<sequence>MTGPDATGVLTALLHAWQRAFNAYHPTEIVLLFSQDALFQGISPRLRRGREEIFEYYDRIAHGTTAEAKLLSAALLGQAILHGFAEVTFTAPTDDIHRIRLSIVAEQAEEAWLIHQYHAATHHDSGSSPPGDTGSPAKVQ</sequence>
<keyword evidence="3" id="KW-1185">Reference proteome</keyword>
<evidence type="ECO:0000313" key="2">
    <source>
        <dbReference type="EMBL" id="MFD1929948.1"/>
    </source>
</evidence>
<dbReference type="SUPFAM" id="SSF54427">
    <property type="entry name" value="NTF2-like"/>
    <property type="match status" value="1"/>
</dbReference>
<evidence type="ECO:0000256" key="1">
    <source>
        <dbReference type="SAM" id="MobiDB-lite"/>
    </source>
</evidence>
<dbReference type="InterPro" id="IPR011944">
    <property type="entry name" value="Steroid_delta5-4_isomerase"/>
</dbReference>
<evidence type="ECO:0000313" key="3">
    <source>
        <dbReference type="Proteomes" id="UP001597368"/>
    </source>
</evidence>